<feature type="region of interest" description="Disordered" evidence="10">
    <location>
        <begin position="1"/>
        <end position="25"/>
    </location>
</feature>
<dbReference type="GO" id="GO:0005634">
    <property type="term" value="C:nucleus"/>
    <property type="evidence" value="ECO:0007669"/>
    <property type="project" value="UniProtKB-SubCell"/>
</dbReference>
<name>A0AAN6T743_9PEZI</name>
<dbReference type="GO" id="GO:0032931">
    <property type="term" value="F:histone H3K56 acetyltransferase activity"/>
    <property type="evidence" value="ECO:0007669"/>
    <property type="project" value="TreeGrafter"/>
</dbReference>
<keyword evidence="6" id="KW-0805">Transcription regulation</keyword>
<evidence type="ECO:0000256" key="8">
    <source>
        <dbReference type="ARBA" id="ARBA00023242"/>
    </source>
</evidence>
<dbReference type="RefSeq" id="XP_064665190.1">
    <property type="nucleotide sequence ID" value="XM_064816305.1"/>
</dbReference>
<accession>A0AAN6T743</accession>
<evidence type="ECO:0000256" key="2">
    <source>
        <dbReference type="ARBA" id="ARBA00013184"/>
    </source>
</evidence>
<keyword evidence="7" id="KW-0804">Transcription</keyword>
<comment type="catalytic activity">
    <reaction evidence="9">
        <text>L-lysyl-[histone] + acetyl-CoA = N(6)-acetyl-L-lysyl-[histone] + CoA + H(+)</text>
        <dbReference type="Rhea" id="RHEA:21992"/>
        <dbReference type="Rhea" id="RHEA-COMP:9845"/>
        <dbReference type="Rhea" id="RHEA-COMP:11338"/>
        <dbReference type="ChEBI" id="CHEBI:15378"/>
        <dbReference type="ChEBI" id="CHEBI:29969"/>
        <dbReference type="ChEBI" id="CHEBI:57287"/>
        <dbReference type="ChEBI" id="CHEBI:57288"/>
        <dbReference type="ChEBI" id="CHEBI:61930"/>
        <dbReference type="EC" id="2.3.1.48"/>
    </reaction>
    <physiologicalReaction direction="left-to-right" evidence="9">
        <dbReference type="Rhea" id="RHEA:21993"/>
    </physiologicalReaction>
</comment>
<comment type="caution">
    <text evidence="11">The sequence shown here is derived from an EMBL/GenBank/DDBJ whole genome shotgun (WGS) entry which is preliminary data.</text>
</comment>
<dbReference type="EC" id="2.3.1.48" evidence="2"/>
<evidence type="ECO:0000313" key="12">
    <source>
        <dbReference type="Proteomes" id="UP001302812"/>
    </source>
</evidence>
<sequence length="562" mass="61008">MSSSTPTAPKRARDGPAASSSSLRDKLAAILPQGHRFGIHHVSTPPTKTESLCPAPPGERPDKTYREQHFLAISIYPQSSTAAPLKRASPGADHLKDSDGARKPLLVFSIEVFIFTTAYQTTFFVSKVDSTGYLHLLNLPKGAASPIRQVCATFLTYLLNHRRRNHVQSVVNLFARAQAQYLFPGSVRNSGKHVLDDWGLVRWWCKTLNPLLEGSPADSWQCARGYLLVPGLEEQEARSLIPRTTGSPKNWVVGHPLERISHYTRDVGSVPPRCLIPGYPDDPKSRFRDELDEEVSKRRQSVSAWKSVKTLDQFWEMMAFRQECSSGRLTGFIWLVFDSDQLKETHPQASVLRDAAASSSKSAASPAGPNSSRSSAAKRKGKPKRKGPIATRAPRIKTHSRNYRFAGRTTTAYYSWPVEGRGAKIVNESEYKRIVELLLHLDFSTLDKAIGSSQRWIGEVDAGASWDGEVVGTAPLHVPNLTGGSNVASAGVGGGGDGDGKVANLTGTGLVRRKKGSEVSGGEQLEVAERISGGATAGAVTEGVNLLGANLVRKKKKGSDGQ</sequence>
<gene>
    <name evidence="11" type="ORF">N656DRAFT_785110</name>
</gene>
<evidence type="ECO:0000256" key="10">
    <source>
        <dbReference type="SAM" id="MobiDB-lite"/>
    </source>
</evidence>
<evidence type="ECO:0000256" key="3">
    <source>
        <dbReference type="ARBA" id="ARBA00022679"/>
    </source>
</evidence>
<keyword evidence="3" id="KW-0808">Transferase</keyword>
<proteinExistence type="predicted"/>
<dbReference type="Pfam" id="PF08214">
    <property type="entry name" value="HAT_KAT11"/>
    <property type="match status" value="1"/>
</dbReference>
<keyword evidence="5" id="KW-0007">Acetylation</keyword>
<feature type="region of interest" description="Disordered" evidence="10">
    <location>
        <begin position="38"/>
        <end position="61"/>
    </location>
</feature>
<evidence type="ECO:0000313" key="11">
    <source>
        <dbReference type="EMBL" id="KAK4107620.1"/>
    </source>
</evidence>
<keyword evidence="8" id="KW-0539">Nucleus</keyword>
<evidence type="ECO:0000256" key="9">
    <source>
        <dbReference type="ARBA" id="ARBA00048940"/>
    </source>
</evidence>
<dbReference type="SMART" id="SM01250">
    <property type="entry name" value="KAT11"/>
    <property type="match status" value="1"/>
</dbReference>
<dbReference type="PANTHER" id="PTHR31571:SF2">
    <property type="entry name" value="HISTONE ACETYLTRANSFERASE RTT109"/>
    <property type="match status" value="1"/>
</dbReference>
<dbReference type="GO" id="GO:0006974">
    <property type="term" value="P:DNA damage response"/>
    <property type="evidence" value="ECO:0007669"/>
    <property type="project" value="UniProtKB-KW"/>
</dbReference>
<feature type="compositionally biased region" description="Low complexity" evidence="10">
    <location>
        <begin position="355"/>
        <end position="375"/>
    </location>
</feature>
<evidence type="ECO:0000256" key="6">
    <source>
        <dbReference type="ARBA" id="ARBA00023015"/>
    </source>
</evidence>
<dbReference type="InterPro" id="IPR013178">
    <property type="entry name" value="Histone_AcTrfase_Rtt109/CBP"/>
</dbReference>
<organism evidence="11 12">
    <name type="scientific">Canariomyces notabilis</name>
    <dbReference type="NCBI Taxonomy" id="2074819"/>
    <lineage>
        <taxon>Eukaryota</taxon>
        <taxon>Fungi</taxon>
        <taxon>Dikarya</taxon>
        <taxon>Ascomycota</taxon>
        <taxon>Pezizomycotina</taxon>
        <taxon>Sordariomycetes</taxon>
        <taxon>Sordariomycetidae</taxon>
        <taxon>Sordariales</taxon>
        <taxon>Chaetomiaceae</taxon>
        <taxon>Canariomyces</taxon>
    </lineage>
</organism>
<dbReference type="PROSITE" id="PS51728">
    <property type="entry name" value="RTT109_HAT"/>
    <property type="match status" value="1"/>
</dbReference>
<keyword evidence="4" id="KW-0227">DNA damage</keyword>
<evidence type="ECO:0000256" key="5">
    <source>
        <dbReference type="ARBA" id="ARBA00022990"/>
    </source>
</evidence>
<dbReference type="GeneID" id="89940430"/>
<reference evidence="11" key="1">
    <citation type="journal article" date="2023" name="Mol. Phylogenet. Evol.">
        <title>Genome-scale phylogeny and comparative genomics of the fungal order Sordariales.</title>
        <authorList>
            <person name="Hensen N."/>
            <person name="Bonometti L."/>
            <person name="Westerberg I."/>
            <person name="Brannstrom I.O."/>
            <person name="Guillou S."/>
            <person name="Cros-Aarteil S."/>
            <person name="Calhoun S."/>
            <person name="Haridas S."/>
            <person name="Kuo A."/>
            <person name="Mondo S."/>
            <person name="Pangilinan J."/>
            <person name="Riley R."/>
            <person name="LaButti K."/>
            <person name="Andreopoulos B."/>
            <person name="Lipzen A."/>
            <person name="Chen C."/>
            <person name="Yan M."/>
            <person name="Daum C."/>
            <person name="Ng V."/>
            <person name="Clum A."/>
            <person name="Steindorff A."/>
            <person name="Ohm R.A."/>
            <person name="Martin F."/>
            <person name="Silar P."/>
            <person name="Natvig D.O."/>
            <person name="Lalanne C."/>
            <person name="Gautier V."/>
            <person name="Ament-Velasquez S.L."/>
            <person name="Kruys A."/>
            <person name="Hutchinson M.I."/>
            <person name="Powell A.J."/>
            <person name="Barry K."/>
            <person name="Miller A.N."/>
            <person name="Grigoriev I.V."/>
            <person name="Debuchy R."/>
            <person name="Gladieux P."/>
            <person name="Hiltunen Thoren M."/>
            <person name="Johannesson H."/>
        </authorList>
    </citation>
    <scope>NUCLEOTIDE SEQUENCE</scope>
    <source>
        <strain evidence="11">CBS 508.74</strain>
    </source>
</reference>
<feature type="compositionally biased region" description="Basic residues" evidence="10">
    <location>
        <begin position="376"/>
        <end position="387"/>
    </location>
</feature>
<dbReference type="AlphaFoldDB" id="A0AAN6T743"/>
<dbReference type="InterPro" id="IPR051236">
    <property type="entry name" value="HAT_RTT109-like"/>
</dbReference>
<dbReference type="Proteomes" id="UP001302812">
    <property type="component" value="Unassembled WGS sequence"/>
</dbReference>
<comment type="subcellular location">
    <subcellularLocation>
        <location evidence="1">Nucleus</location>
    </subcellularLocation>
</comment>
<dbReference type="PANTHER" id="PTHR31571">
    <property type="entry name" value="ALTERED INHERITANCE OF MITOCHONDRIA PROTEIN 6"/>
    <property type="match status" value="1"/>
</dbReference>
<dbReference type="GO" id="GO:0006355">
    <property type="term" value="P:regulation of DNA-templated transcription"/>
    <property type="evidence" value="ECO:0007669"/>
    <property type="project" value="InterPro"/>
</dbReference>
<keyword evidence="12" id="KW-1185">Reference proteome</keyword>
<dbReference type="InterPro" id="IPR016849">
    <property type="entry name" value="Rtt109"/>
</dbReference>
<evidence type="ECO:0000256" key="7">
    <source>
        <dbReference type="ARBA" id="ARBA00023163"/>
    </source>
</evidence>
<protein>
    <recommendedName>
        <fullName evidence="2">histone acetyltransferase</fullName>
        <ecNumber evidence="2">2.3.1.48</ecNumber>
    </recommendedName>
</protein>
<dbReference type="EMBL" id="MU853371">
    <property type="protein sequence ID" value="KAK4107620.1"/>
    <property type="molecule type" value="Genomic_DNA"/>
</dbReference>
<reference evidence="11" key="2">
    <citation type="submission" date="2023-05" db="EMBL/GenBank/DDBJ databases">
        <authorList>
            <consortium name="Lawrence Berkeley National Laboratory"/>
            <person name="Steindorff A."/>
            <person name="Hensen N."/>
            <person name="Bonometti L."/>
            <person name="Westerberg I."/>
            <person name="Brannstrom I.O."/>
            <person name="Guillou S."/>
            <person name="Cros-Aarteil S."/>
            <person name="Calhoun S."/>
            <person name="Haridas S."/>
            <person name="Kuo A."/>
            <person name="Mondo S."/>
            <person name="Pangilinan J."/>
            <person name="Riley R."/>
            <person name="Labutti K."/>
            <person name="Andreopoulos B."/>
            <person name="Lipzen A."/>
            <person name="Chen C."/>
            <person name="Yanf M."/>
            <person name="Daum C."/>
            <person name="Ng V."/>
            <person name="Clum A."/>
            <person name="Ohm R."/>
            <person name="Martin F."/>
            <person name="Silar P."/>
            <person name="Natvig D."/>
            <person name="Lalanne C."/>
            <person name="Gautier V."/>
            <person name="Ament-Velasquez S.L."/>
            <person name="Kruys A."/>
            <person name="Hutchinson M.I."/>
            <person name="Powell A.J."/>
            <person name="Barry K."/>
            <person name="Miller A.N."/>
            <person name="Grigoriev I.V."/>
            <person name="Debuchy R."/>
            <person name="Gladieux P."/>
            <person name="Thoren M.H."/>
            <person name="Johannesson H."/>
        </authorList>
    </citation>
    <scope>NUCLEOTIDE SEQUENCE</scope>
    <source>
        <strain evidence="11">CBS 508.74</strain>
    </source>
</reference>
<evidence type="ECO:0000256" key="1">
    <source>
        <dbReference type="ARBA" id="ARBA00004123"/>
    </source>
</evidence>
<evidence type="ECO:0000256" key="4">
    <source>
        <dbReference type="ARBA" id="ARBA00022763"/>
    </source>
</evidence>
<feature type="region of interest" description="Disordered" evidence="10">
    <location>
        <begin position="348"/>
        <end position="394"/>
    </location>
</feature>